<dbReference type="AlphaFoldDB" id="A0A0H5C7D7"/>
<keyword evidence="5" id="KW-0999">Mitochondrion inner membrane</keyword>
<dbReference type="PANTHER" id="PTHR12964:SF0">
    <property type="entry name" value="NADH DEHYDROGENASE [UBIQUINONE] 1 ALPHA SUBCOMPLEX SUBUNIT 6"/>
    <property type="match status" value="1"/>
</dbReference>
<protein>
    <submittedName>
        <fullName evidence="11">NADH-ubiquinone oxidoreductase B14 subunit (CI-B14)</fullName>
    </submittedName>
    <submittedName>
        <fullName evidence="10">NBM4 protein</fullName>
    </submittedName>
</protein>
<dbReference type="CDD" id="cd20266">
    <property type="entry name" value="Complex1_LYR_NDUFA6_LYRM6"/>
    <property type="match status" value="1"/>
</dbReference>
<accession>A0A0H5C7D7</accession>
<dbReference type="GeneID" id="30987590"/>
<comment type="subcellular location">
    <subcellularLocation>
        <location evidence="1">Mitochondrion inner membrane</location>
        <topology evidence="1">Peripheral membrane protein</topology>
        <orientation evidence="1">Matrix side</orientation>
    </subcellularLocation>
</comment>
<organism evidence="10 12">
    <name type="scientific">Cyberlindnera jadinii (strain ATCC 18201 / CBS 1600 / BCRC 20928 / JCM 3617 / NBRC 0987 / NRRL Y-1542)</name>
    <name type="common">Torula yeast</name>
    <name type="synonym">Candida utilis</name>
    <dbReference type="NCBI Taxonomy" id="983966"/>
    <lineage>
        <taxon>Eukaryota</taxon>
        <taxon>Fungi</taxon>
        <taxon>Dikarya</taxon>
        <taxon>Ascomycota</taxon>
        <taxon>Saccharomycotina</taxon>
        <taxon>Saccharomycetes</taxon>
        <taxon>Phaffomycetales</taxon>
        <taxon>Phaffomycetaceae</taxon>
        <taxon>Cyberlindnera</taxon>
    </lineage>
</organism>
<evidence type="ECO:0000256" key="1">
    <source>
        <dbReference type="ARBA" id="ARBA00004443"/>
    </source>
</evidence>
<dbReference type="GO" id="GO:0045271">
    <property type="term" value="C:respiratory chain complex I"/>
    <property type="evidence" value="ECO:0007669"/>
    <property type="project" value="InterPro"/>
</dbReference>
<name>A0A0H5C7D7_CYBJN</name>
<dbReference type="GO" id="GO:0005743">
    <property type="term" value="C:mitochondrial inner membrane"/>
    <property type="evidence" value="ECO:0007669"/>
    <property type="project" value="UniProtKB-SubCell"/>
</dbReference>
<reference evidence="12" key="2">
    <citation type="journal article" date="2015" name="J. Biotechnol.">
        <title>The structure of the Cyberlindnera jadinii genome and its relation to Candida utilis analyzed by the occurrence of single nucleotide polymorphisms.</title>
        <authorList>
            <person name="Rupp O."/>
            <person name="Brinkrolf K."/>
            <person name="Buerth C."/>
            <person name="Kunigo M."/>
            <person name="Schneider J."/>
            <person name="Jaenicke S."/>
            <person name="Goesmann A."/>
            <person name="Puehler A."/>
            <person name="Jaeger K.-E."/>
            <person name="Ernst J.F."/>
        </authorList>
    </citation>
    <scope>NUCLEOTIDE SEQUENCE [LARGE SCALE GENOMIC DNA]</scope>
    <source>
        <strain evidence="12">ATCC 18201 / CBS 1600 / BCRC 20928 / JCM 3617 / NBRC 0987 / NRRL Y-1542</strain>
    </source>
</reference>
<feature type="domain" description="Complex 1 LYR protein" evidence="9">
    <location>
        <begin position="23"/>
        <end position="84"/>
    </location>
</feature>
<evidence type="ECO:0000313" key="11">
    <source>
        <dbReference type="EMBL" id="ODV71767.1"/>
    </source>
</evidence>
<evidence type="ECO:0000256" key="7">
    <source>
        <dbReference type="ARBA" id="ARBA00023128"/>
    </source>
</evidence>
<dbReference type="OrthoDB" id="14535at2759"/>
<keyword evidence="8" id="KW-0472">Membrane</keyword>
<dbReference type="GO" id="GO:0006979">
    <property type="term" value="P:response to oxidative stress"/>
    <property type="evidence" value="ECO:0007669"/>
    <property type="project" value="TreeGrafter"/>
</dbReference>
<dbReference type="RefSeq" id="XP_020068806.1">
    <property type="nucleotide sequence ID" value="XM_020213194.1"/>
</dbReference>
<dbReference type="EMBL" id="CDQK01000005">
    <property type="protein sequence ID" value="CEP24013.1"/>
    <property type="molecule type" value="Genomic_DNA"/>
</dbReference>
<dbReference type="Pfam" id="PF05347">
    <property type="entry name" value="Complex1_LYR"/>
    <property type="match status" value="1"/>
</dbReference>
<keyword evidence="11" id="KW-0830">Ubiquinone</keyword>
<sequence>MPTLPTAFAETTRRSLTSADLRKRVLKLYRDYLREAPSFIELYELDMPVASVRTKIRQEFERYRFEKDLSINNIVYAKGRMEFQELVNFWKQQPHVYKYFEQEGETNYVPQVGEGAFMKKFLKGF</sequence>
<dbReference type="InterPro" id="IPR016488">
    <property type="entry name" value="NADH_Ub_cplx-1_asu_su-6"/>
</dbReference>
<dbReference type="EMBL" id="KV453938">
    <property type="protein sequence ID" value="ODV71767.1"/>
    <property type="molecule type" value="Genomic_DNA"/>
</dbReference>
<dbReference type="InterPro" id="IPR008011">
    <property type="entry name" value="Complex1_LYR_dom"/>
</dbReference>
<evidence type="ECO:0000259" key="9">
    <source>
        <dbReference type="Pfam" id="PF05347"/>
    </source>
</evidence>
<dbReference type="Proteomes" id="UP000094389">
    <property type="component" value="Unassembled WGS sequence"/>
</dbReference>
<dbReference type="Proteomes" id="UP000038830">
    <property type="component" value="Unassembled WGS sequence"/>
</dbReference>
<evidence type="ECO:0000256" key="8">
    <source>
        <dbReference type="ARBA" id="ARBA00023136"/>
    </source>
</evidence>
<keyword evidence="7" id="KW-0496">Mitochondrion</keyword>
<reference evidence="11 13" key="3">
    <citation type="journal article" date="2016" name="Proc. Natl. Acad. Sci. U.S.A.">
        <title>Comparative genomics of biotechnologically important yeasts.</title>
        <authorList>
            <person name="Riley R."/>
            <person name="Haridas S."/>
            <person name="Wolfe K.H."/>
            <person name="Lopes M.R."/>
            <person name="Hittinger C.T."/>
            <person name="Goeker M."/>
            <person name="Salamov A.A."/>
            <person name="Wisecaver J.H."/>
            <person name="Long T.M."/>
            <person name="Calvey C.H."/>
            <person name="Aerts A.L."/>
            <person name="Barry K.W."/>
            <person name="Choi C."/>
            <person name="Clum A."/>
            <person name="Coughlan A.Y."/>
            <person name="Deshpande S."/>
            <person name="Douglass A.P."/>
            <person name="Hanson S.J."/>
            <person name="Klenk H.-P."/>
            <person name="LaButti K.M."/>
            <person name="Lapidus A."/>
            <person name="Lindquist E.A."/>
            <person name="Lipzen A.M."/>
            <person name="Meier-Kolthoff J.P."/>
            <person name="Ohm R.A."/>
            <person name="Otillar R.P."/>
            <person name="Pangilinan J.L."/>
            <person name="Peng Y."/>
            <person name="Rokas A."/>
            <person name="Rosa C.A."/>
            <person name="Scheuner C."/>
            <person name="Sibirny A.A."/>
            <person name="Slot J.C."/>
            <person name="Stielow J.B."/>
            <person name="Sun H."/>
            <person name="Kurtzman C.P."/>
            <person name="Blackwell M."/>
            <person name="Grigoriev I.V."/>
            <person name="Jeffries T.W."/>
        </authorList>
    </citation>
    <scope>NUCLEOTIDE SEQUENCE [LARGE SCALE GENOMIC DNA]</scope>
    <source>
        <strain evidence="13">ATCC 18201 / CBS 1600 / BCRC 20928 / JCM 3617 / NBRC 0987 / NRRL Y-1542</strain>
        <strain evidence="11">NRRL Y-1542</strain>
    </source>
</reference>
<evidence type="ECO:0000313" key="12">
    <source>
        <dbReference type="Proteomes" id="UP000038830"/>
    </source>
</evidence>
<keyword evidence="6" id="KW-0249">Electron transport</keyword>
<keyword evidence="3" id="KW-0813">Transport</keyword>
<keyword evidence="13" id="KW-1185">Reference proteome</keyword>
<evidence type="ECO:0000256" key="5">
    <source>
        <dbReference type="ARBA" id="ARBA00022792"/>
    </source>
</evidence>
<evidence type="ECO:0000313" key="13">
    <source>
        <dbReference type="Proteomes" id="UP000094389"/>
    </source>
</evidence>
<evidence type="ECO:0000256" key="4">
    <source>
        <dbReference type="ARBA" id="ARBA00022660"/>
    </source>
</evidence>
<dbReference type="PANTHER" id="PTHR12964">
    <property type="entry name" value="NADH-UBIQUINONE OXIDOREDUCTASE B14 SUBUNIT"/>
    <property type="match status" value="1"/>
</dbReference>
<gene>
    <name evidence="10" type="primary">NBM4</name>
    <name evidence="10" type="ORF">BN1211_4719</name>
    <name evidence="11" type="ORF">CYBJADRAFT_142713</name>
</gene>
<evidence type="ECO:0000256" key="6">
    <source>
        <dbReference type="ARBA" id="ARBA00022982"/>
    </source>
</evidence>
<comment type="similarity">
    <text evidence="2">Belongs to the complex I LYR family.</text>
</comment>
<evidence type="ECO:0000313" key="10">
    <source>
        <dbReference type="EMBL" id="CEP24013.1"/>
    </source>
</evidence>
<dbReference type="STRING" id="983966.A0A0H5C7D7"/>
<evidence type="ECO:0000256" key="2">
    <source>
        <dbReference type="ARBA" id="ARBA00009508"/>
    </source>
</evidence>
<accession>A0A1E4RWV9</accession>
<proteinExistence type="inferred from homology"/>
<dbReference type="InterPro" id="IPR045299">
    <property type="entry name" value="Complex1_LYR_NDUFA6_LYRM6"/>
</dbReference>
<keyword evidence="4" id="KW-0679">Respiratory chain</keyword>
<dbReference type="OMA" id="FWKQTTH"/>
<reference evidence="10" key="1">
    <citation type="submission" date="2014-12" db="EMBL/GenBank/DDBJ databases">
        <authorList>
            <person name="Jaenicke S."/>
        </authorList>
    </citation>
    <scope>NUCLEOTIDE SEQUENCE [LARGE SCALE GENOMIC DNA]</scope>
    <source>
        <strain evidence="10">CBS1600</strain>
    </source>
</reference>
<evidence type="ECO:0000256" key="3">
    <source>
        <dbReference type="ARBA" id="ARBA00022448"/>
    </source>
</evidence>